<dbReference type="AlphaFoldDB" id="A0A6A6RI81"/>
<dbReference type="EMBL" id="MU006815">
    <property type="protein sequence ID" value="KAF2634703.1"/>
    <property type="molecule type" value="Genomic_DNA"/>
</dbReference>
<name>A0A6A6RI81_9PLEO</name>
<reference evidence="1" key="1">
    <citation type="journal article" date="2020" name="Stud. Mycol.">
        <title>101 Dothideomycetes genomes: a test case for predicting lifestyles and emergence of pathogens.</title>
        <authorList>
            <person name="Haridas S."/>
            <person name="Albert R."/>
            <person name="Binder M."/>
            <person name="Bloem J."/>
            <person name="Labutti K."/>
            <person name="Salamov A."/>
            <person name="Andreopoulos B."/>
            <person name="Baker S."/>
            <person name="Barry K."/>
            <person name="Bills G."/>
            <person name="Bluhm B."/>
            <person name="Cannon C."/>
            <person name="Castanera R."/>
            <person name="Culley D."/>
            <person name="Daum C."/>
            <person name="Ezra D."/>
            <person name="Gonzalez J."/>
            <person name="Henrissat B."/>
            <person name="Kuo A."/>
            <person name="Liang C."/>
            <person name="Lipzen A."/>
            <person name="Lutzoni F."/>
            <person name="Magnuson J."/>
            <person name="Mondo S."/>
            <person name="Nolan M."/>
            <person name="Ohm R."/>
            <person name="Pangilinan J."/>
            <person name="Park H.-J."/>
            <person name="Ramirez L."/>
            <person name="Alfaro M."/>
            <person name="Sun H."/>
            <person name="Tritt A."/>
            <person name="Yoshinaga Y."/>
            <person name="Zwiers L.-H."/>
            <person name="Turgeon B."/>
            <person name="Goodwin S."/>
            <person name="Spatafora J."/>
            <person name="Crous P."/>
            <person name="Grigoriev I."/>
        </authorList>
    </citation>
    <scope>NUCLEOTIDE SEQUENCE</scope>
    <source>
        <strain evidence="1">CBS 473.64</strain>
    </source>
</reference>
<evidence type="ECO:0000313" key="1">
    <source>
        <dbReference type="EMBL" id="KAF2634703.1"/>
    </source>
</evidence>
<keyword evidence="2" id="KW-1185">Reference proteome</keyword>
<sequence>MLRLLKLILGRPKPEKRFLTGEDAIKFAKGWNSLPDELKVIILDYALDAPDELDMKNGLIWCSLRQFMNTIDEELMALLACPATADLSIELFYKRIEIDITPNRYPRNVLHQQFVHRLTLDVQLEKPELRGIQFLRCLGDTFPNVRFAKIRMEESRLPLATYQTYCVELRNNPPIMFNMDSLLVHYMGRRQGDDDLMALVEEKIRHVNGALEKNEHSANGNLRSGCLTYNWPKVEEQEEEEE</sequence>
<evidence type="ECO:0008006" key="3">
    <source>
        <dbReference type="Google" id="ProtNLM"/>
    </source>
</evidence>
<accession>A0A6A6RI81</accession>
<gene>
    <name evidence="1" type="ORF">P280DRAFT_474410</name>
</gene>
<dbReference type="Proteomes" id="UP000799753">
    <property type="component" value="Unassembled WGS sequence"/>
</dbReference>
<proteinExistence type="predicted"/>
<organism evidence="1 2">
    <name type="scientific">Massarina eburnea CBS 473.64</name>
    <dbReference type="NCBI Taxonomy" id="1395130"/>
    <lineage>
        <taxon>Eukaryota</taxon>
        <taxon>Fungi</taxon>
        <taxon>Dikarya</taxon>
        <taxon>Ascomycota</taxon>
        <taxon>Pezizomycotina</taxon>
        <taxon>Dothideomycetes</taxon>
        <taxon>Pleosporomycetidae</taxon>
        <taxon>Pleosporales</taxon>
        <taxon>Massarineae</taxon>
        <taxon>Massarinaceae</taxon>
        <taxon>Massarina</taxon>
    </lineage>
</organism>
<evidence type="ECO:0000313" key="2">
    <source>
        <dbReference type="Proteomes" id="UP000799753"/>
    </source>
</evidence>
<protein>
    <recommendedName>
        <fullName evidence="3">F-box domain-containing protein</fullName>
    </recommendedName>
</protein>